<dbReference type="Pfam" id="PF03631">
    <property type="entry name" value="Virul_fac_BrkB"/>
    <property type="match status" value="1"/>
</dbReference>
<evidence type="ECO:0000256" key="1">
    <source>
        <dbReference type="ARBA" id="ARBA00004651"/>
    </source>
</evidence>
<organism evidence="7 8">
    <name type="scientific">Streptomyces marianii</name>
    <dbReference type="NCBI Taxonomy" id="1817406"/>
    <lineage>
        <taxon>Bacteria</taxon>
        <taxon>Bacillati</taxon>
        <taxon>Actinomycetota</taxon>
        <taxon>Actinomycetes</taxon>
        <taxon>Kitasatosporales</taxon>
        <taxon>Streptomycetaceae</taxon>
        <taxon>Streptomyces</taxon>
    </lineage>
</organism>
<feature type="transmembrane region" description="Helical" evidence="6">
    <location>
        <begin position="119"/>
        <end position="139"/>
    </location>
</feature>
<feature type="transmembrane region" description="Helical" evidence="6">
    <location>
        <begin position="215"/>
        <end position="240"/>
    </location>
</feature>
<dbReference type="RefSeq" id="WP_138052299.1">
    <property type="nucleotide sequence ID" value="NZ_VAWE01000001.1"/>
</dbReference>
<dbReference type="OrthoDB" id="3772792at2"/>
<dbReference type="InterPro" id="IPR017039">
    <property type="entry name" value="Virul_fac_BrkB"/>
</dbReference>
<proteinExistence type="predicted"/>
<dbReference type="Proteomes" id="UP000305921">
    <property type="component" value="Unassembled WGS sequence"/>
</dbReference>
<comment type="caution">
    <text evidence="7">The sequence shown here is derived from an EMBL/GenBank/DDBJ whole genome shotgun (WGS) entry which is preliminary data.</text>
</comment>
<dbReference type="AlphaFoldDB" id="A0A5R9E4C4"/>
<comment type="subcellular location">
    <subcellularLocation>
        <location evidence="1">Cell membrane</location>
        <topology evidence="1">Multi-pass membrane protein</topology>
    </subcellularLocation>
</comment>
<evidence type="ECO:0000256" key="5">
    <source>
        <dbReference type="ARBA" id="ARBA00023136"/>
    </source>
</evidence>
<dbReference type="GO" id="GO:0005886">
    <property type="term" value="C:plasma membrane"/>
    <property type="evidence" value="ECO:0007669"/>
    <property type="project" value="UniProtKB-SubCell"/>
</dbReference>
<feature type="transmembrane region" description="Helical" evidence="6">
    <location>
        <begin position="260"/>
        <end position="282"/>
    </location>
</feature>
<feature type="transmembrane region" description="Helical" evidence="6">
    <location>
        <begin position="159"/>
        <end position="178"/>
    </location>
</feature>
<keyword evidence="4 6" id="KW-1133">Transmembrane helix</keyword>
<evidence type="ECO:0000313" key="7">
    <source>
        <dbReference type="EMBL" id="TLQ42883.1"/>
    </source>
</evidence>
<evidence type="ECO:0000256" key="4">
    <source>
        <dbReference type="ARBA" id="ARBA00022989"/>
    </source>
</evidence>
<keyword evidence="8" id="KW-1185">Reference proteome</keyword>
<keyword evidence="5 6" id="KW-0472">Membrane</keyword>
<evidence type="ECO:0000256" key="3">
    <source>
        <dbReference type="ARBA" id="ARBA00022692"/>
    </source>
</evidence>
<evidence type="ECO:0000313" key="8">
    <source>
        <dbReference type="Proteomes" id="UP000305921"/>
    </source>
</evidence>
<sequence length="314" mass="34189">MTTRRRAPAFLRPSWWSGHFSSWGASARSAAERTETRFPVVTHLTARMISVNILDSATRLAAQCFLTAVPLLFVVGSFAPEAVRDQLVSSVSAIFGLTGASKDLLEQVYRATDDNLREATGVIGALMVLLSATACSRAMQRLCKRAWLVPRSGVRIAPWRWLAWIGVWLSVLLIQGPVREGFGVGLWLAVPVTMLSQILLWWWSQHLLLGGLVGWRPLLPGAVLTGFAVTALFIGSKYYMPRAIDKSLSEYGSVGTVFTLLSWLIVLCVAIALGVTAGAVLAREPWLARRLGDAGPSWTTADAGWRRGRAGGDD</sequence>
<feature type="transmembrane region" description="Helical" evidence="6">
    <location>
        <begin position="184"/>
        <end position="203"/>
    </location>
</feature>
<protein>
    <submittedName>
        <fullName evidence="7">Uncharacterized protein</fullName>
    </submittedName>
</protein>
<evidence type="ECO:0000256" key="6">
    <source>
        <dbReference type="SAM" id="Phobius"/>
    </source>
</evidence>
<keyword evidence="3 6" id="KW-0812">Transmembrane</keyword>
<accession>A0A5R9E4C4</accession>
<keyword evidence="2" id="KW-1003">Cell membrane</keyword>
<reference evidence="7 8" key="1">
    <citation type="submission" date="2019-05" db="EMBL/GenBank/DDBJ databases">
        <title>Streptomyces marianii sp. nov., a novel marine actinomycete from southern coast of India.</title>
        <authorList>
            <person name="Iniyan A.M."/>
            <person name="Wink J."/>
            <person name="Ramprasad E."/>
            <person name="Ramana C.V."/>
            <person name="Bunk B."/>
            <person name="Sproer C."/>
            <person name="Joseph F.-J.R.S."/>
            <person name="Vincent S.G.P."/>
        </authorList>
    </citation>
    <scope>NUCLEOTIDE SEQUENCE [LARGE SCALE GENOMIC DNA]</scope>
    <source>
        <strain evidence="7 8">ICN19</strain>
    </source>
</reference>
<evidence type="ECO:0000256" key="2">
    <source>
        <dbReference type="ARBA" id="ARBA00022475"/>
    </source>
</evidence>
<dbReference type="EMBL" id="VAWE01000001">
    <property type="protein sequence ID" value="TLQ42883.1"/>
    <property type="molecule type" value="Genomic_DNA"/>
</dbReference>
<gene>
    <name evidence="7" type="ORF">FEF34_06690</name>
</gene>
<name>A0A5R9E4C4_9ACTN</name>